<dbReference type="InterPro" id="IPR041921">
    <property type="entry name" value="NuoE_N"/>
</dbReference>
<dbReference type="InterPro" id="IPR042128">
    <property type="entry name" value="NuoE_dom"/>
</dbReference>
<comment type="cofactor">
    <cofactor evidence="6">
        <name>[2Fe-2S] cluster</name>
        <dbReference type="ChEBI" id="CHEBI:190135"/>
    </cofactor>
</comment>
<comment type="similarity">
    <text evidence="1">Belongs to the complex I 24 kDa subunit family.</text>
</comment>
<keyword evidence="5 7" id="KW-0411">Iron-sulfur</keyword>
<evidence type="ECO:0000256" key="4">
    <source>
        <dbReference type="ARBA" id="ARBA00023004"/>
    </source>
</evidence>
<feature type="binding site" evidence="7">
    <location>
        <position position="125"/>
    </location>
    <ligand>
        <name>[2Fe-2S] cluster</name>
        <dbReference type="ChEBI" id="CHEBI:190135"/>
    </ligand>
</feature>
<keyword evidence="2 7" id="KW-0001">2Fe-2S</keyword>
<dbReference type="PANTHER" id="PTHR43342">
    <property type="entry name" value="NADH-QUINONE OXIDOREDUCTASE, E SUBUNIT"/>
    <property type="match status" value="1"/>
</dbReference>
<dbReference type="SUPFAM" id="SSF52833">
    <property type="entry name" value="Thioredoxin-like"/>
    <property type="match status" value="1"/>
</dbReference>
<evidence type="ECO:0000313" key="9">
    <source>
        <dbReference type="Proteomes" id="UP000266426"/>
    </source>
</evidence>
<dbReference type="NCBIfam" id="NF005722">
    <property type="entry name" value="PRK07539.1-2"/>
    <property type="match status" value="1"/>
</dbReference>
<evidence type="ECO:0000313" key="8">
    <source>
        <dbReference type="EMBL" id="RJP58771.1"/>
    </source>
</evidence>
<accession>A0A3A4RB51</accession>
<evidence type="ECO:0000256" key="6">
    <source>
        <dbReference type="ARBA" id="ARBA00034078"/>
    </source>
</evidence>
<protein>
    <submittedName>
        <fullName evidence="8">NADH-quinone oxidoreductase subunit NuoE</fullName>
        <ecNumber evidence="8">1.6.5.11</ecNumber>
    </submittedName>
</protein>
<comment type="caution">
    <text evidence="8">The sequence shown here is derived from an EMBL/GenBank/DDBJ whole genome shotgun (WGS) entry which is preliminary data.</text>
</comment>
<dbReference type="CDD" id="cd03064">
    <property type="entry name" value="TRX_Fd_NuoE"/>
    <property type="match status" value="1"/>
</dbReference>
<reference evidence="8 9" key="1">
    <citation type="journal article" date="2017" name="ISME J.">
        <title>Energy and carbon metabolisms in a deep terrestrial subsurface fluid microbial community.</title>
        <authorList>
            <person name="Momper L."/>
            <person name="Jungbluth S.P."/>
            <person name="Lee M.D."/>
            <person name="Amend J.P."/>
        </authorList>
    </citation>
    <scope>NUCLEOTIDE SEQUENCE [LARGE SCALE GENOMIC DNA]</scope>
    <source>
        <strain evidence="8">SURF_26</strain>
    </source>
</reference>
<feature type="binding site" evidence="7">
    <location>
        <position position="129"/>
    </location>
    <ligand>
        <name>[2Fe-2S] cluster</name>
        <dbReference type="ChEBI" id="CHEBI:190135"/>
    </ligand>
</feature>
<evidence type="ECO:0000256" key="7">
    <source>
        <dbReference type="PIRSR" id="PIRSR000216-1"/>
    </source>
</evidence>
<dbReference type="FunFam" id="3.40.30.10:FF:000015">
    <property type="entry name" value="NADH-quinone oxidoreductase subunit E"/>
    <property type="match status" value="1"/>
</dbReference>
<evidence type="ECO:0000256" key="2">
    <source>
        <dbReference type="ARBA" id="ARBA00022714"/>
    </source>
</evidence>
<dbReference type="AlphaFoldDB" id="A0A3A4RB51"/>
<evidence type="ECO:0000256" key="5">
    <source>
        <dbReference type="ARBA" id="ARBA00023014"/>
    </source>
</evidence>
<dbReference type="InterPro" id="IPR028431">
    <property type="entry name" value="NADP_DH_HndA-like"/>
</dbReference>
<proteinExistence type="inferred from homology"/>
<dbReference type="Pfam" id="PF01257">
    <property type="entry name" value="2Fe-2S_thioredx"/>
    <property type="match status" value="1"/>
</dbReference>
<dbReference type="PIRSF" id="PIRSF000216">
    <property type="entry name" value="NADH_DH_24kDa"/>
    <property type="match status" value="1"/>
</dbReference>
<dbReference type="PANTHER" id="PTHR43342:SF2">
    <property type="entry name" value="POTENTIAL NAD-REDUCING HYDROGENASE SUBUNIT"/>
    <property type="match status" value="1"/>
</dbReference>
<feature type="binding site" evidence="7">
    <location>
        <position position="89"/>
    </location>
    <ligand>
        <name>[2Fe-2S] cluster</name>
        <dbReference type="ChEBI" id="CHEBI:190135"/>
    </ligand>
</feature>
<dbReference type="FunFam" id="1.10.10.1590:FF:000001">
    <property type="entry name" value="NADH-quinone oxidoreductase subunit E"/>
    <property type="match status" value="1"/>
</dbReference>
<dbReference type="EC" id="1.6.5.11" evidence="8"/>
<keyword evidence="8" id="KW-0560">Oxidoreductase</keyword>
<keyword evidence="3 7" id="KW-0479">Metal-binding</keyword>
<name>A0A3A4RB51_9BACT</name>
<sequence length="160" mass="17819">MSDTYTITPEIEAFIEECKGKEFSKSYLIAVLHKIQAKYGFLPNNLMEEVAIRMEIPTSKVYGVATFYHMFTLVPEGKHIVNICLGTACYVKGAEQVLNSLKNSLKIDLNQTTEDGLFTLKATRCIGTCGLAPVVMVDEKVYSNVTPDDVPVIIAKYKNK</sequence>
<keyword evidence="4 7" id="KW-0408">Iron</keyword>
<feature type="binding site" evidence="7">
    <location>
        <position position="84"/>
    </location>
    <ligand>
        <name>[2Fe-2S] cluster</name>
        <dbReference type="ChEBI" id="CHEBI:190135"/>
    </ligand>
</feature>
<dbReference type="Proteomes" id="UP000266426">
    <property type="component" value="Unassembled WGS sequence"/>
</dbReference>
<dbReference type="Gene3D" id="3.40.30.10">
    <property type="entry name" value="Glutaredoxin"/>
    <property type="match status" value="1"/>
</dbReference>
<dbReference type="GO" id="GO:0046872">
    <property type="term" value="F:metal ion binding"/>
    <property type="evidence" value="ECO:0007669"/>
    <property type="project" value="UniProtKB-KW"/>
</dbReference>
<evidence type="ECO:0000256" key="3">
    <source>
        <dbReference type="ARBA" id="ARBA00022723"/>
    </source>
</evidence>
<dbReference type="GO" id="GO:0051537">
    <property type="term" value="F:2 iron, 2 sulfur cluster binding"/>
    <property type="evidence" value="ECO:0007669"/>
    <property type="project" value="UniProtKB-KW"/>
</dbReference>
<gene>
    <name evidence="8" type="primary">nuoE</name>
    <name evidence="8" type="ORF">C4541_07390</name>
</gene>
<dbReference type="GO" id="GO:0016491">
    <property type="term" value="F:oxidoreductase activity"/>
    <property type="evidence" value="ECO:0007669"/>
    <property type="project" value="UniProtKB-KW"/>
</dbReference>
<comment type="cofactor">
    <cofactor evidence="7">
        <name>[2Fe-2S] cluster</name>
        <dbReference type="ChEBI" id="CHEBI:190135"/>
    </cofactor>
    <text evidence="7">Binds 1 [2Fe-2S] cluster.</text>
</comment>
<organism evidence="8 9">
    <name type="scientific">Candidatus Auribacter fodinae</name>
    <dbReference type="NCBI Taxonomy" id="2093366"/>
    <lineage>
        <taxon>Bacteria</taxon>
        <taxon>Pseudomonadati</taxon>
        <taxon>Candidatus Auribacterota</taxon>
        <taxon>Candidatus Auribacteria</taxon>
        <taxon>Candidatus Auribacterales</taxon>
        <taxon>Candidatus Auribacteraceae</taxon>
        <taxon>Candidatus Auribacter</taxon>
    </lineage>
</organism>
<dbReference type="EMBL" id="QZJZ01000061">
    <property type="protein sequence ID" value="RJP58771.1"/>
    <property type="molecule type" value="Genomic_DNA"/>
</dbReference>
<dbReference type="InterPro" id="IPR002023">
    <property type="entry name" value="NuoE-like"/>
</dbReference>
<dbReference type="Gene3D" id="1.10.10.1590">
    <property type="entry name" value="NADH-quinone oxidoreductase subunit E"/>
    <property type="match status" value="1"/>
</dbReference>
<evidence type="ECO:0000256" key="1">
    <source>
        <dbReference type="ARBA" id="ARBA00010643"/>
    </source>
</evidence>
<dbReference type="InterPro" id="IPR036249">
    <property type="entry name" value="Thioredoxin-like_sf"/>
</dbReference>